<evidence type="ECO:0000313" key="3">
    <source>
        <dbReference type="Proteomes" id="UP001551176"/>
    </source>
</evidence>
<keyword evidence="3" id="KW-1185">Reference proteome</keyword>
<keyword evidence="1" id="KW-0472">Membrane</keyword>
<protein>
    <submittedName>
        <fullName evidence="2">Phage holin family protein</fullName>
    </submittedName>
</protein>
<sequence>MTGTMGDQSTREHAQHSVGELVERATAQLSELVRQEMRLAGQEMAAKGRRAGRGGGLLGAAGAVSYVGLMALAATAVAALALTLPVWGAALIVTGVLFAVAGVLAATGRQQLARAVPPVPREAMDSVRADVDEIKERAHR</sequence>
<evidence type="ECO:0000313" key="2">
    <source>
        <dbReference type="EMBL" id="MEU6823013.1"/>
    </source>
</evidence>
<proteinExistence type="predicted"/>
<keyword evidence="1" id="KW-1133">Transmembrane helix</keyword>
<feature type="transmembrane region" description="Helical" evidence="1">
    <location>
        <begin position="57"/>
        <end position="80"/>
    </location>
</feature>
<accession>A0ABV3BPS2</accession>
<dbReference type="Proteomes" id="UP001551176">
    <property type="component" value="Unassembled WGS sequence"/>
</dbReference>
<organism evidence="2 3">
    <name type="scientific">Streptomyces atriruber</name>
    <dbReference type="NCBI Taxonomy" id="545121"/>
    <lineage>
        <taxon>Bacteria</taxon>
        <taxon>Bacillati</taxon>
        <taxon>Actinomycetota</taxon>
        <taxon>Actinomycetes</taxon>
        <taxon>Kitasatosporales</taxon>
        <taxon>Streptomycetaceae</taxon>
        <taxon>Streptomyces</taxon>
    </lineage>
</organism>
<dbReference type="Pfam" id="PF07332">
    <property type="entry name" value="Phage_holin_3_6"/>
    <property type="match status" value="1"/>
</dbReference>
<keyword evidence="1" id="KW-0812">Transmembrane</keyword>
<feature type="transmembrane region" description="Helical" evidence="1">
    <location>
        <begin position="86"/>
        <end position="106"/>
    </location>
</feature>
<dbReference type="InterPro" id="IPR009937">
    <property type="entry name" value="Phage_holin_3_6"/>
</dbReference>
<name>A0ABV3BPS2_9ACTN</name>
<evidence type="ECO:0000256" key="1">
    <source>
        <dbReference type="SAM" id="Phobius"/>
    </source>
</evidence>
<reference evidence="2 3" key="1">
    <citation type="submission" date="2024-06" db="EMBL/GenBank/DDBJ databases">
        <title>The Natural Products Discovery Center: Release of the First 8490 Sequenced Strains for Exploring Actinobacteria Biosynthetic Diversity.</title>
        <authorList>
            <person name="Kalkreuter E."/>
            <person name="Kautsar S.A."/>
            <person name="Yang D."/>
            <person name="Bader C.D."/>
            <person name="Teijaro C.N."/>
            <person name="Fluegel L."/>
            <person name="Davis C.M."/>
            <person name="Simpson J.R."/>
            <person name="Lauterbach L."/>
            <person name="Steele A.D."/>
            <person name="Gui C."/>
            <person name="Meng S."/>
            <person name="Li G."/>
            <person name="Viehrig K."/>
            <person name="Ye F."/>
            <person name="Su P."/>
            <person name="Kiefer A.F."/>
            <person name="Nichols A."/>
            <person name="Cepeda A.J."/>
            <person name="Yan W."/>
            <person name="Fan B."/>
            <person name="Jiang Y."/>
            <person name="Adhikari A."/>
            <person name="Zheng C.-J."/>
            <person name="Schuster L."/>
            <person name="Cowan T.M."/>
            <person name="Smanski M.J."/>
            <person name="Chevrette M.G."/>
            <person name="De Carvalho L.P.S."/>
            <person name="Shen B."/>
        </authorList>
    </citation>
    <scope>NUCLEOTIDE SEQUENCE [LARGE SCALE GENOMIC DNA]</scope>
    <source>
        <strain evidence="2 3">NPDC046838</strain>
    </source>
</reference>
<gene>
    <name evidence="2" type="ORF">ABZ921_20480</name>
</gene>
<dbReference type="EMBL" id="JBEYXV010000010">
    <property type="protein sequence ID" value="MEU6823013.1"/>
    <property type="molecule type" value="Genomic_DNA"/>
</dbReference>
<comment type="caution">
    <text evidence="2">The sequence shown here is derived from an EMBL/GenBank/DDBJ whole genome shotgun (WGS) entry which is preliminary data.</text>
</comment>